<evidence type="ECO:0000256" key="1">
    <source>
        <dbReference type="SAM" id="Phobius"/>
    </source>
</evidence>
<organism evidence="4 5">
    <name type="scientific">Paractinoplanes ovalisporus</name>
    <dbReference type="NCBI Taxonomy" id="2810368"/>
    <lineage>
        <taxon>Bacteria</taxon>
        <taxon>Bacillati</taxon>
        <taxon>Actinomycetota</taxon>
        <taxon>Actinomycetes</taxon>
        <taxon>Micromonosporales</taxon>
        <taxon>Micromonosporaceae</taxon>
        <taxon>Paractinoplanes</taxon>
    </lineage>
</organism>
<dbReference type="PANTHER" id="PTHR33121">
    <property type="entry name" value="CYCLIC DI-GMP PHOSPHODIESTERASE PDEF"/>
    <property type="match status" value="1"/>
</dbReference>
<dbReference type="InterPro" id="IPR029787">
    <property type="entry name" value="Nucleotide_cyclase"/>
</dbReference>
<feature type="transmembrane region" description="Helical" evidence="1">
    <location>
        <begin position="256"/>
        <end position="276"/>
    </location>
</feature>
<name>A0ABS2AK64_9ACTN</name>
<dbReference type="PROSITE" id="PS50883">
    <property type="entry name" value="EAL"/>
    <property type="match status" value="1"/>
</dbReference>
<feature type="transmembrane region" description="Helical" evidence="1">
    <location>
        <begin position="60"/>
        <end position="78"/>
    </location>
</feature>
<dbReference type="SUPFAM" id="SSF55073">
    <property type="entry name" value="Nucleotide cyclase"/>
    <property type="match status" value="1"/>
</dbReference>
<comment type="caution">
    <text evidence="4">The sequence shown here is derived from an EMBL/GenBank/DDBJ whole genome shotgun (WGS) entry which is preliminary data.</text>
</comment>
<protein>
    <submittedName>
        <fullName evidence="4">Bifunctional diguanylate cyclase/phosphodiesterase</fullName>
    </submittedName>
</protein>
<evidence type="ECO:0000259" key="2">
    <source>
        <dbReference type="PROSITE" id="PS50883"/>
    </source>
</evidence>
<dbReference type="SMART" id="SM00052">
    <property type="entry name" value="EAL"/>
    <property type="match status" value="1"/>
</dbReference>
<accession>A0ABS2AK64</accession>
<evidence type="ECO:0000313" key="4">
    <source>
        <dbReference type="EMBL" id="MBM2619624.1"/>
    </source>
</evidence>
<feature type="transmembrane region" description="Helical" evidence="1">
    <location>
        <begin position="90"/>
        <end position="108"/>
    </location>
</feature>
<dbReference type="CDD" id="cd01949">
    <property type="entry name" value="GGDEF"/>
    <property type="match status" value="1"/>
</dbReference>
<keyword evidence="1" id="KW-0812">Transmembrane</keyword>
<gene>
    <name evidence="4" type="ORF">JIG36_29190</name>
</gene>
<evidence type="ECO:0000313" key="5">
    <source>
        <dbReference type="Proteomes" id="UP000632138"/>
    </source>
</evidence>
<dbReference type="CDD" id="cd01948">
    <property type="entry name" value="EAL"/>
    <property type="match status" value="1"/>
</dbReference>
<dbReference type="NCBIfam" id="TIGR00254">
    <property type="entry name" value="GGDEF"/>
    <property type="match status" value="1"/>
</dbReference>
<dbReference type="PROSITE" id="PS50887">
    <property type="entry name" value="GGDEF"/>
    <property type="match status" value="1"/>
</dbReference>
<dbReference type="SMART" id="SM00267">
    <property type="entry name" value="GGDEF"/>
    <property type="match status" value="1"/>
</dbReference>
<feature type="transmembrane region" description="Helical" evidence="1">
    <location>
        <begin position="7"/>
        <end position="24"/>
    </location>
</feature>
<dbReference type="Proteomes" id="UP000632138">
    <property type="component" value="Unassembled WGS sequence"/>
</dbReference>
<keyword evidence="1" id="KW-0472">Membrane</keyword>
<feature type="transmembrane region" description="Helical" evidence="1">
    <location>
        <begin position="30"/>
        <end position="48"/>
    </location>
</feature>
<dbReference type="Gene3D" id="3.30.70.270">
    <property type="match status" value="1"/>
</dbReference>
<keyword evidence="5" id="KW-1185">Reference proteome</keyword>
<feature type="domain" description="GGDEF" evidence="3">
    <location>
        <begin position="358"/>
        <end position="485"/>
    </location>
</feature>
<proteinExistence type="predicted"/>
<feature type="domain" description="EAL" evidence="2">
    <location>
        <begin position="494"/>
        <end position="749"/>
    </location>
</feature>
<feature type="transmembrane region" description="Helical" evidence="1">
    <location>
        <begin position="217"/>
        <end position="235"/>
    </location>
</feature>
<feature type="transmembrane region" description="Helical" evidence="1">
    <location>
        <begin position="184"/>
        <end position="205"/>
    </location>
</feature>
<reference evidence="4 5" key="1">
    <citation type="submission" date="2021-01" db="EMBL/GenBank/DDBJ databases">
        <title>Actinoplanes sp. nov. LDG1-06 isolated from lichen.</title>
        <authorList>
            <person name="Saeng-In P."/>
            <person name="Phongsopitanun W."/>
            <person name="Kanchanasin P."/>
            <person name="Yuki M."/>
            <person name="Kudo T."/>
            <person name="Ohkuma M."/>
            <person name="Tanasupawat S."/>
        </authorList>
    </citation>
    <scope>NUCLEOTIDE SEQUENCE [LARGE SCALE GENOMIC DNA]</scope>
    <source>
        <strain evidence="4 5">LDG1-06</strain>
    </source>
</reference>
<dbReference type="InterPro" id="IPR050706">
    <property type="entry name" value="Cyclic-di-GMP_PDE-like"/>
</dbReference>
<sequence>MPGQRGWWWWLLIVVPAMLVSSALPVSGQLAVSAVLGAGFTGAILLGVRLHRPARSREWRLLALAAACGTVATALWAAEGLTGSLTVNGLGVVDILFFAGYPPLAVGIARLPERTVTSRWAGLTETAIVLCTGTVLAWVLLYDPYVLDRDVEPAVPAVVAYPFLDAVIIGLAIRLLIVQSRVGGAHLAVLAAATVLTASDVRYFLEVTSLDETTGTTLSTAGWTIAFTLISVAALHPSVARTDPGPDAVVRTWRVLALYVVLVLIGPFAAVYSMLRDHRAGELGLDDLAVPLTLTGAVSVLLVVRMALATHLAEQQTATLKQSLTGQAALQESMRHMVLHDTLTGLPNRRKLEEQLTGEGTLLLLDLDGFKEVNDRLGHTIGDQLLVAVAGRLRTLLRPGELLARPGGDEFAVLIRDDAPARAEGILDALRDPIEVSGHTLHVTGSIGVRRLEPGAGPDELLSDVDLALYAAKADGKDRCREFDPRLRHEQAERFRTVERLRAGLAAEEFTVHYQPIVRMRGDATAGFEALVRWTPPGQDPIGPDRFIPAAENSGLIVGLGEWVLRRACLDAAPWWHTYGANISVNVSPRQLAEHDFTDVVRGALNAAGLPAAALVLEITEGVLVRSGGHAELTLAHLAALRAEGVRVAIDDFGTGYSSLAYLRDLPIDILKIDKSFMPDDATDAQQAAMVRAVVDLARSLRLVTVAEGVETAQHAELLRTLGCDKGQGWLFGRPGPAAAASDRLASEAAVTVS</sequence>
<dbReference type="EMBL" id="JAENHP010000011">
    <property type="protein sequence ID" value="MBM2619624.1"/>
    <property type="molecule type" value="Genomic_DNA"/>
</dbReference>
<dbReference type="InterPro" id="IPR043128">
    <property type="entry name" value="Rev_trsase/Diguanyl_cyclase"/>
</dbReference>
<feature type="transmembrane region" description="Helical" evidence="1">
    <location>
        <begin position="154"/>
        <end position="177"/>
    </location>
</feature>
<dbReference type="Pfam" id="PF00990">
    <property type="entry name" value="GGDEF"/>
    <property type="match status" value="1"/>
</dbReference>
<dbReference type="Gene3D" id="3.20.20.450">
    <property type="entry name" value="EAL domain"/>
    <property type="match status" value="1"/>
</dbReference>
<dbReference type="RefSeq" id="WP_203379611.1">
    <property type="nucleotide sequence ID" value="NZ_JAENHP010000011.1"/>
</dbReference>
<dbReference type="PANTHER" id="PTHR33121:SF70">
    <property type="entry name" value="SIGNALING PROTEIN YKOW"/>
    <property type="match status" value="1"/>
</dbReference>
<keyword evidence="1" id="KW-1133">Transmembrane helix</keyword>
<dbReference type="InterPro" id="IPR035919">
    <property type="entry name" value="EAL_sf"/>
</dbReference>
<feature type="transmembrane region" description="Helical" evidence="1">
    <location>
        <begin position="120"/>
        <end position="142"/>
    </location>
</feature>
<dbReference type="InterPro" id="IPR000160">
    <property type="entry name" value="GGDEF_dom"/>
</dbReference>
<evidence type="ECO:0000259" key="3">
    <source>
        <dbReference type="PROSITE" id="PS50887"/>
    </source>
</evidence>
<dbReference type="SUPFAM" id="SSF141868">
    <property type="entry name" value="EAL domain-like"/>
    <property type="match status" value="1"/>
</dbReference>
<dbReference type="InterPro" id="IPR001633">
    <property type="entry name" value="EAL_dom"/>
</dbReference>
<dbReference type="Pfam" id="PF00563">
    <property type="entry name" value="EAL"/>
    <property type="match status" value="1"/>
</dbReference>